<dbReference type="AlphaFoldDB" id="A0A2W1BL31"/>
<sequence>MCILYGFSYIESEDPLYTIIFTFVDYMSCDLGRFSLFIIFGLFYCRTKGFRLNMEGEGTDIPWDSYTVKKYMNSYQALYNSLFIAYKIIITVVRFKAYLFVARLFLQVG</sequence>
<dbReference type="Proteomes" id="UP000249218">
    <property type="component" value="Unassembled WGS sequence"/>
</dbReference>
<keyword evidence="1" id="KW-0472">Membrane</keyword>
<protein>
    <recommendedName>
        <fullName evidence="4">Odorant receptor</fullName>
    </recommendedName>
</protein>
<name>A0A2W1BL31_HELAM</name>
<evidence type="ECO:0008006" key="4">
    <source>
        <dbReference type="Google" id="ProtNLM"/>
    </source>
</evidence>
<keyword evidence="3" id="KW-1185">Reference proteome</keyword>
<feature type="transmembrane region" description="Helical" evidence="1">
    <location>
        <begin position="77"/>
        <end position="101"/>
    </location>
</feature>
<dbReference type="EMBL" id="KZ150193">
    <property type="protein sequence ID" value="PZC72383.1"/>
    <property type="molecule type" value="Genomic_DNA"/>
</dbReference>
<proteinExistence type="predicted"/>
<keyword evidence="1" id="KW-0812">Transmembrane</keyword>
<evidence type="ECO:0000313" key="3">
    <source>
        <dbReference type="Proteomes" id="UP000249218"/>
    </source>
</evidence>
<keyword evidence="1" id="KW-1133">Transmembrane helix</keyword>
<organism evidence="2 3">
    <name type="scientific">Helicoverpa armigera</name>
    <name type="common">Cotton bollworm</name>
    <name type="synonym">Heliothis armigera</name>
    <dbReference type="NCBI Taxonomy" id="29058"/>
    <lineage>
        <taxon>Eukaryota</taxon>
        <taxon>Metazoa</taxon>
        <taxon>Ecdysozoa</taxon>
        <taxon>Arthropoda</taxon>
        <taxon>Hexapoda</taxon>
        <taxon>Insecta</taxon>
        <taxon>Pterygota</taxon>
        <taxon>Neoptera</taxon>
        <taxon>Endopterygota</taxon>
        <taxon>Lepidoptera</taxon>
        <taxon>Glossata</taxon>
        <taxon>Ditrysia</taxon>
        <taxon>Noctuoidea</taxon>
        <taxon>Noctuidae</taxon>
        <taxon>Heliothinae</taxon>
        <taxon>Helicoverpa</taxon>
    </lineage>
</organism>
<feature type="transmembrane region" description="Helical" evidence="1">
    <location>
        <begin position="16"/>
        <end position="44"/>
    </location>
</feature>
<accession>A0A2W1BL31</accession>
<evidence type="ECO:0000256" key="1">
    <source>
        <dbReference type="SAM" id="Phobius"/>
    </source>
</evidence>
<evidence type="ECO:0000313" key="2">
    <source>
        <dbReference type="EMBL" id="PZC72383.1"/>
    </source>
</evidence>
<reference evidence="2 3" key="1">
    <citation type="journal article" date="2017" name="BMC Biol.">
        <title>Genomic innovations, transcriptional plasticity and gene loss underlying the evolution and divergence of two highly polyphagous and invasive Helicoverpa pest species.</title>
        <authorList>
            <person name="Pearce S.L."/>
            <person name="Clarke D.F."/>
            <person name="East P.D."/>
            <person name="Elfekih S."/>
            <person name="Gordon K.H."/>
            <person name="Jermiin L.S."/>
            <person name="McGaughran A."/>
            <person name="Oakeshott J.G."/>
            <person name="Papanikolaou A."/>
            <person name="Perera O.P."/>
            <person name="Rane R.V."/>
            <person name="Richards S."/>
            <person name="Tay W.T."/>
            <person name="Walsh T.K."/>
            <person name="Anderson A."/>
            <person name="Anderson C.J."/>
            <person name="Asgari S."/>
            <person name="Board P.G."/>
            <person name="Bretschneider A."/>
            <person name="Campbell P.M."/>
            <person name="Chertemps T."/>
            <person name="Christeller J.T."/>
            <person name="Coppin C.W."/>
            <person name="Downes S.J."/>
            <person name="Duan G."/>
            <person name="Farnsworth C.A."/>
            <person name="Good R.T."/>
            <person name="Han L.B."/>
            <person name="Han Y.C."/>
            <person name="Hatje K."/>
            <person name="Horne I."/>
            <person name="Huang Y.P."/>
            <person name="Hughes D.S."/>
            <person name="Jacquin-Joly E."/>
            <person name="James W."/>
            <person name="Jhangiani S."/>
            <person name="Kollmar M."/>
            <person name="Kuwar S.S."/>
            <person name="Li S."/>
            <person name="Liu N.Y."/>
            <person name="Maibeche M.T."/>
            <person name="Miller J.R."/>
            <person name="Montagne N."/>
            <person name="Perry T."/>
            <person name="Qu J."/>
            <person name="Song S.V."/>
            <person name="Sutton G.G."/>
            <person name="Vogel H."/>
            <person name="Walenz B.P."/>
            <person name="Xu W."/>
            <person name="Zhang H.J."/>
            <person name="Zou Z."/>
            <person name="Batterham P."/>
            <person name="Edwards O.R."/>
            <person name="Feyereisen R."/>
            <person name="Gibbs R.A."/>
            <person name="Heckel D.G."/>
            <person name="McGrath A."/>
            <person name="Robin C."/>
            <person name="Scherer S.E."/>
            <person name="Worley K.C."/>
            <person name="Wu Y.D."/>
        </authorList>
    </citation>
    <scope>NUCLEOTIDE SEQUENCE [LARGE SCALE GENOMIC DNA]</scope>
    <source>
        <strain evidence="2">Harm_GR_Male_#8</strain>
        <tissue evidence="2">Whole organism</tissue>
    </source>
</reference>
<gene>
    <name evidence="2" type="primary">HaOG200891</name>
    <name evidence="2" type="ORF">B5X24_HaOG200891</name>
</gene>